<sequence>MFGRPGIAFLNAASRAANRNARTPASFRIAGASSSSSNNSSHPHEPPINDETSGSPKTSVVTTIEPKPYIPLYHHEDLSLFPPLVPGSLPYIIHNVSSAFNAVVTLATSQEARDKFMSLANLNNSERVPDDEKDNLYNGCIINTNVIGQADMGFIKVLALFDGLNSPLYDTEGSTFDIKDFMDGAGFALNRFQEVGREHMKVLSGKLAEGAEGESISYDFVDVAMSDPDSLEHDLMDMTTPTYWMIFNDSLKEIVNAPSFLIEALKKGTPAESKITHLALLSARVAAIEKPPSVRKDTENGNDDPNAPLEDDSLAPLMERNDSKTQIVTQIEVLYESEVTFPDRDLEGDHLPGGFQTKMVVDVATFEACIAGDPNGALQWRLSQTRPAIEFGYGVGFISLNTK</sequence>
<evidence type="ECO:0000313" key="3">
    <source>
        <dbReference type="Proteomes" id="UP001516023"/>
    </source>
</evidence>
<evidence type="ECO:0000256" key="1">
    <source>
        <dbReference type="SAM" id="MobiDB-lite"/>
    </source>
</evidence>
<feature type="compositionally biased region" description="Polar residues" evidence="1">
    <location>
        <begin position="50"/>
        <end position="61"/>
    </location>
</feature>
<dbReference type="AlphaFoldDB" id="A0ABD3P7M9"/>
<gene>
    <name evidence="2" type="ORF">HJC23_004963</name>
</gene>
<feature type="region of interest" description="Disordered" evidence="1">
    <location>
        <begin position="291"/>
        <end position="315"/>
    </location>
</feature>
<comment type="caution">
    <text evidence="2">The sequence shown here is derived from an EMBL/GenBank/DDBJ whole genome shotgun (WGS) entry which is preliminary data.</text>
</comment>
<protein>
    <submittedName>
        <fullName evidence="2">Uncharacterized protein</fullName>
    </submittedName>
</protein>
<keyword evidence="3" id="KW-1185">Reference proteome</keyword>
<feature type="region of interest" description="Disordered" evidence="1">
    <location>
        <begin position="17"/>
        <end position="61"/>
    </location>
</feature>
<reference evidence="2 3" key="1">
    <citation type="journal article" date="2020" name="G3 (Bethesda)">
        <title>Improved Reference Genome for Cyclotella cryptica CCMP332, a Model for Cell Wall Morphogenesis, Salinity Adaptation, and Lipid Production in Diatoms (Bacillariophyta).</title>
        <authorList>
            <person name="Roberts W.R."/>
            <person name="Downey K.M."/>
            <person name="Ruck E.C."/>
            <person name="Traller J.C."/>
            <person name="Alverson A.J."/>
        </authorList>
    </citation>
    <scope>NUCLEOTIDE SEQUENCE [LARGE SCALE GENOMIC DNA]</scope>
    <source>
        <strain evidence="2 3">CCMP332</strain>
    </source>
</reference>
<organism evidence="2 3">
    <name type="scientific">Cyclotella cryptica</name>
    <dbReference type="NCBI Taxonomy" id="29204"/>
    <lineage>
        <taxon>Eukaryota</taxon>
        <taxon>Sar</taxon>
        <taxon>Stramenopiles</taxon>
        <taxon>Ochrophyta</taxon>
        <taxon>Bacillariophyta</taxon>
        <taxon>Coscinodiscophyceae</taxon>
        <taxon>Thalassiosirophycidae</taxon>
        <taxon>Stephanodiscales</taxon>
        <taxon>Stephanodiscaceae</taxon>
        <taxon>Cyclotella</taxon>
    </lineage>
</organism>
<dbReference type="EMBL" id="JABMIG020000239">
    <property type="protein sequence ID" value="KAL3784299.1"/>
    <property type="molecule type" value="Genomic_DNA"/>
</dbReference>
<dbReference type="Proteomes" id="UP001516023">
    <property type="component" value="Unassembled WGS sequence"/>
</dbReference>
<proteinExistence type="predicted"/>
<evidence type="ECO:0000313" key="2">
    <source>
        <dbReference type="EMBL" id="KAL3784299.1"/>
    </source>
</evidence>
<accession>A0ABD3P7M9</accession>
<name>A0ABD3P7M9_9STRA</name>